<evidence type="ECO:0000313" key="2">
    <source>
        <dbReference type="EMBL" id="RGK83795.1"/>
    </source>
</evidence>
<gene>
    <name evidence="2" type="ORF">DXC93_07295</name>
</gene>
<organism evidence="2 3">
    <name type="scientific">Dorea formicigenerans</name>
    <dbReference type="NCBI Taxonomy" id="39486"/>
    <lineage>
        <taxon>Bacteria</taxon>
        <taxon>Bacillati</taxon>
        <taxon>Bacillota</taxon>
        <taxon>Clostridia</taxon>
        <taxon>Lachnospirales</taxon>
        <taxon>Lachnospiraceae</taxon>
        <taxon>Dorea</taxon>
    </lineage>
</organism>
<reference evidence="2 3" key="1">
    <citation type="submission" date="2018-08" db="EMBL/GenBank/DDBJ databases">
        <title>A genome reference for cultivated species of the human gut microbiota.</title>
        <authorList>
            <person name="Zou Y."/>
            <person name="Xue W."/>
            <person name="Luo G."/>
        </authorList>
    </citation>
    <scope>NUCLEOTIDE SEQUENCE [LARGE SCALE GENOMIC DNA]</scope>
    <source>
        <strain evidence="2 3">TF09-3</strain>
    </source>
</reference>
<comment type="caution">
    <text evidence="2">The sequence shown here is derived from an EMBL/GenBank/DDBJ whole genome shotgun (WGS) entry which is preliminary data.</text>
</comment>
<feature type="region of interest" description="Disordered" evidence="1">
    <location>
        <begin position="39"/>
        <end position="60"/>
    </location>
</feature>
<evidence type="ECO:0000256" key="1">
    <source>
        <dbReference type="SAM" id="MobiDB-lite"/>
    </source>
</evidence>
<protein>
    <submittedName>
        <fullName evidence="2">Uncharacterized protein</fullName>
    </submittedName>
</protein>
<name>A0A3E4PVF8_9FIRM</name>
<accession>A0A3E4PVF8</accession>
<proteinExistence type="predicted"/>
<sequence>MDEIICCTQGKNIYVKNRVQILKGTIKFNPANSYCKKKAGRKKIERQKSQIMRQRKKELW</sequence>
<dbReference type="EMBL" id="QSRA01000008">
    <property type="protein sequence ID" value="RGK83795.1"/>
    <property type="molecule type" value="Genomic_DNA"/>
</dbReference>
<dbReference type="Proteomes" id="UP000261324">
    <property type="component" value="Unassembled WGS sequence"/>
</dbReference>
<dbReference type="AlphaFoldDB" id="A0A3E4PVF8"/>
<evidence type="ECO:0000313" key="3">
    <source>
        <dbReference type="Proteomes" id="UP000261324"/>
    </source>
</evidence>